<reference evidence="1" key="1">
    <citation type="submission" date="2019-11" db="EMBL/GenBank/DDBJ databases">
        <title>Genome sequences of 17 halophilic strains isolated from different environments.</title>
        <authorList>
            <person name="Furrow R.E."/>
        </authorList>
    </citation>
    <scope>NUCLEOTIDE SEQUENCE</scope>
    <source>
        <strain evidence="1">22510_22_Filter</strain>
    </source>
</reference>
<evidence type="ECO:0000313" key="2">
    <source>
        <dbReference type="Proteomes" id="UP000466692"/>
    </source>
</evidence>
<proteinExistence type="predicted"/>
<gene>
    <name evidence="1" type="ORF">GLW08_12225</name>
</gene>
<name>A0ACC7VIZ0_9BACI</name>
<accession>A0ACC7VIZ0</accession>
<sequence>MRGYLDKFPNSTFYFRRIRNYFSLQLLEWHEDDSEVSPSDREEMQLLLNRALGRENANHSRVASKK</sequence>
<dbReference type="Proteomes" id="UP000466692">
    <property type="component" value="Unassembled WGS sequence"/>
</dbReference>
<protein>
    <submittedName>
        <fullName evidence="1">Uncharacterized protein</fullName>
    </submittedName>
</protein>
<evidence type="ECO:0000313" key="1">
    <source>
        <dbReference type="EMBL" id="MYL54104.1"/>
    </source>
</evidence>
<organism evidence="1 2">
    <name type="scientific">Pontibacillus yanchengensis</name>
    <dbReference type="NCBI Taxonomy" id="462910"/>
    <lineage>
        <taxon>Bacteria</taxon>
        <taxon>Bacillati</taxon>
        <taxon>Bacillota</taxon>
        <taxon>Bacilli</taxon>
        <taxon>Bacillales</taxon>
        <taxon>Bacillaceae</taxon>
        <taxon>Pontibacillus</taxon>
    </lineage>
</organism>
<keyword evidence="2" id="KW-1185">Reference proteome</keyword>
<comment type="caution">
    <text evidence="1">The sequence shown here is derived from an EMBL/GenBank/DDBJ whole genome shotgun (WGS) entry which is preliminary data.</text>
</comment>
<dbReference type="EMBL" id="WMEU01000003">
    <property type="protein sequence ID" value="MYL54104.1"/>
    <property type="molecule type" value="Genomic_DNA"/>
</dbReference>